<protein>
    <submittedName>
        <fullName evidence="1">Uncharacterized protein</fullName>
    </submittedName>
</protein>
<sequence>LIHLYGWQMRSLGVESVLVGDVVDGVPDVGLRVDVGEATADYKSFVFMTGVRQLGGLLMGLTVGQLVTKLVSINTDVVQWGFFHDDRLVVRGCCDDDGHEGAKSDDLQQESQLIDLLHDGWQMRSLGVESVLVGDVVDGVPDVGLRVDVGEATADYKSFVFMTGVHQLGGFLMGLAIGELVTILVSVETDVVQWGLFHDDRLVVVIRRSREGDGDDGGEGDDLK</sequence>
<proteinExistence type="predicted"/>
<dbReference type="EMBL" id="KQ977586">
    <property type="protein sequence ID" value="KYN01676.1"/>
    <property type="molecule type" value="Genomic_DNA"/>
</dbReference>
<gene>
    <name evidence="1" type="ORF">ALC62_07505</name>
</gene>
<dbReference type="AlphaFoldDB" id="A0A151IHJ6"/>
<accession>A0A151IHJ6</accession>
<name>A0A151IHJ6_9HYME</name>
<feature type="non-terminal residue" evidence="1">
    <location>
        <position position="1"/>
    </location>
</feature>
<organism evidence="1 2">
    <name type="scientific">Cyphomyrmex costatus</name>
    <dbReference type="NCBI Taxonomy" id="456900"/>
    <lineage>
        <taxon>Eukaryota</taxon>
        <taxon>Metazoa</taxon>
        <taxon>Ecdysozoa</taxon>
        <taxon>Arthropoda</taxon>
        <taxon>Hexapoda</taxon>
        <taxon>Insecta</taxon>
        <taxon>Pterygota</taxon>
        <taxon>Neoptera</taxon>
        <taxon>Endopterygota</taxon>
        <taxon>Hymenoptera</taxon>
        <taxon>Apocrita</taxon>
        <taxon>Aculeata</taxon>
        <taxon>Formicoidea</taxon>
        <taxon>Formicidae</taxon>
        <taxon>Myrmicinae</taxon>
        <taxon>Cyphomyrmex</taxon>
    </lineage>
</organism>
<dbReference type="Proteomes" id="UP000078542">
    <property type="component" value="Unassembled WGS sequence"/>
</dbReference>
<evidence type="ECO:0000313" key="1">
    <source>
        <dbReference type="EMBL" id="KYN01676.1"/>
    </source>
</evidence>
<evidence type="ECO:0000313" key="2">
    <source>
        <dbReference type="Proteomes" id="UP000078542"/>
    </source>
</evidence>
<keyword evidence="2" id="KW-1185">Reference proteome</keyword>
<reference evidence="1 2" key="1">
    <citation type="submission" date="2016-03" db="EMBL/GenBank/DDBJ databases">
        <title>Cyphomyrmex costatus WGS genome.</title>
        <authorList>
            <person name="Nygaard S."/>
            <person name="Hu H."/>
            <person name="Boomsma J."/>
            <person name="Zhang G."/>
        </authorList>
    </citation>
    <scope>NUCLEOTIDE SEQUENCE [LARGE SCALE GENOMIC DNA]</scope>
    <source>
        <strain evidence="1">MS0001</strain>
        <tissue evidence="1">Whole body</tissue>
    </source>
</reference>